<name>A0ABD0JBJ0_9CAEN</name>
<sequence length="135" mass="15046">MVASNNFSLYVKAALTPSFICMQFSLPLQNLQTHGCCVFGLSALATDYSYAGQERGKHQALILDITRARVYDNSDPQKHEGMHGRQVVCPVPLPVYCARCMEEVLPRYLAGEQTELCEARVFFFMAQPACSHQAP</sequence>
<dbReference type="AlphaFoldDB" id="A0ABD0JBJ0"/>
<organism evidence="1 2">
    <name type="scientific">Batillaria attramentaria</name>
    <dbReference type="NCBI Taxonomy" id="370345"/>
    <lineage>
        <taxon>Eukaryota</taxon>
        <taxon>Metazoa</taxon>
        <taxon>Spiralia</taxon>
        <taxon>Lophotrochozoa</taxon>
        <taxon>Mollusca</taxon>
        <taxon>Gastropoda</taxon>
        <taxon>Caenogastropoda</taxon>
        <taxon>Sorbeoconcha</taxon>
        <taxon>Cerithioidea</taxon>
        <taxon>Batillariidae</taxon>
        <taxon>Batillaria</taxon>
    </lineage>
</organism>
<proteinExistence type="predicted"/>
<protein>
    <submittedName>
        <fullName evidence="1">Uncharacterized protein</fullName>
    </submittedName>
</protein>
<accession>A0ABD0JBJ0</accession>
<dbReference type="EMBL" id="JACVVK020000523">
    <property type="protein sequence ID" value="KAK7468101.1"/>
    <property type="molecule type" value="Genomic_DNA"/>
</dbReference>
<evidence type="ECO:0000313" key="1">
    <source>
        <dbReference type="EMBL" id="KAK7468101.1"/>
    </source>
</evidence>
<comment type="caution">
    <text evidence="1">The sequence shown here is derived from an EMBL/GenBank/DDBJ whole genome shotgun (WGS) entry which is preliminary data.</text>
</comment>
<dbReference type="Proteomes" id="UP001519460">
    <property type="component" value="Unassembled WGS sequence"/>
</dbReference>
<reference evidence="1 2" key="1">
    <citation type="journal article" date="2023" name="Sci. Data">
        <title>Genome assembly of the Korean intertidal mud-creeper Batillaria attramentaria.</title>
        <authorList>
            <person name="Patra A.K."/>
            <person name="Ho P.T."/>
            <person name="Jun S."/>
            <person name="Lee S.J."/>
            <person name="Kim Y."/>
            <person name="Won Y.J."/>
        </authorList>
    </citation>
    <scope>NUCLEOTIDE SEQUENCE [LARGE SCALE GENOMIC DNA]</scope>
    <source>
        <strain evidence="1">Wonlab-2016</strain>
    </source>
</reference>
<gene>
    <name evidence="1" type="ORF">BaRGS_00036684</name>
</gene>
<evidence type="ECO:0000313" key="2">
    <source>
        <dbReference type="Proteomes" id="UP001519460"/>
    </source>
</evidence>
<keyword evidence="2" id="KW-1185">Reference proteome</keyword>